<dbReference type="AlphaFoldDB" id="A0A380S7P3"/>
<feature type="chain" id="PRO_5016739629" description="PEGA domain-containing protein" evidence="2">
    <location>
        <begin position="18"/>
        <end position="546"/>
    </location>
</feature>
<feature type="signal peptide" evidence="2">
    <location>
        <begin position="1"/>
        <end position="17"/>
    </location>
</feature>
<organism evidence="3 4">
    <name type="scientific">Fibrobacter succinogenes</name>
    <name type="common">Bacteroides succinogenes</name>
    <dbReference type="NCBI Taxonomy" id="833"/>
    <lineage>
        <taxon>Bacteria</taxon>
        <taxon>Pseudomonadati</taxon>
        <taxon>Fibrobacterota</taxon>
        <taxon>Fibrobacteria</taxon>
        <taxon>Fibrobacterales</taxon>
        <taxon>Fibrobacteraceae</taxon>
        <taxon>Fibrobacter</taxon>
    </lineage>
</organism>
<reference evidence="3 4" key="1">
    <citation type="submission" date="2017-08" db="EMBL/GenBank/DDBJ databases">
        <authorList>
            <person name="de Groot N.N."/>
        </authorList>
    </citation>
    <scope>NUCLEOTIDE SEQUENCE [LARGE SCALE GENOMIC DNA]</scope>
    <source>
        <strain evidence="3 4">HM2</strain>
    </source>
</reference>
<evidence type="ECO:0008006" key="5">
    <source>
        <dbReference type="Google" id="ProtNLM"/>
    </source>
</evidence>
<evidence type="ECO:0000313" key="4">
    <source>
        <dbReference type="Proteomes" id="UP000255423"/>
    </source>
</evidence>
<sequence length="546" mass="59267">MKKIFLLLAFALTAAFADPEGIFVDVELLSGTRQRAKLMGIENDTVSLGGYIQNKFTIVKIAKKQFKRIVDEKGNDLLATSSSAAKHSTASSSSAKPAPISSAATSSSSQKIVPISSSSITSSAASSSSSAKVAPVSSSSAEKPAEKPVAKPVKTVLVAYNAEGVEQSVVDQFTGLTARLLMESGEHPQVIRKSDIKNCNDNICMQNQLAAYGFRSIYFGEIVPNIKTDSLTLNLTHAFYEDSLPMLHRSSVNVSRTAAFSDAITNNKLKNQLLDAQGKETIKTKKNRAYIHIETDPDGATISRSEKDAICKSPCTFITSDTTRFTVYAYWNVDRHLWGASTSIMPLPGDTVHVALKLKRVAPEIRILTSPEGANVYKASAPITKRSKAIAKTPEKIPAYNMGTDSLIIRKAGYRDTLINFFVAPVSQIDLSIDLEKLTNFDEIEKQNKWLHDKKMQTIGEAFIGGSAGTMLIGALLMYFAHLDYNDADDIKKELKIPGAVKGENYQNKVKENKKLVNQGDNKAIAGSILLGTGAALLGVGLYFYF</sequence>
<dbReference type="Proteomes" id="UP000255423">
    <property type="component" value="Unassembled WGS sequence"/>
</dbReference>
<evidence type="ECO:0000256" key="1">
    <source>
        <dbReference type="SAM" id="Phobius"/>
    </source>
</evidence>
<dbReference type="EMBL" id="UHJL01000005">
    <property type="protein sequence ID" value="SUQ25887.1"/>
    <property type="molecule type" value="Genomic_DNA"/>
</dbReference>
<dbReference type="RefSeq" id="WP_109573531.1">
    <property type="nucleotide sequence ID" value="NZ_UHJL01000005.1"/>
</dbReference>
<protein>
    <recommendedName>
        <fullName evidence="5">PEGA domain-containing protein</fullName>
    </recommendedName>
</protein>
<evidence type="ECO:0000256" key="2">
    <source>
        <dbReference type="SAM" id="SignalP"/>
    </source>
</evidence>
<keyword evidence="1" id="KW-0812">Transmembrane</keyword>
<keyword evidence="1" id="KW-1133">Transmembrane helix</keyword>
<feature type="transmembrane region" description="Helical" evidence="1">
    <location>
        <begin position="462"/>
        <end position="483"/>
    </location>
</feature>
<proteinExistence type="predicted"/>
<gene>
    <name evidence="3" type="ORF">SAMN05661053_2689</name>
</gene>
<keyword evidence="2" id="KW-0732">Signal</keyword>
<accession>A0A380S7P3</accession>
<name>A0A380S7P3_FIBSU</name>
<keyword evidence="1" id="KW-0472">Membrane</keyword>
<evidence type="ECO:0000313" key="3">
    <source>
        <dbReference type="EMBL" id="SUQ25887.1"/>
    </source>
</evidence>
<feature type="transmembrane region" description="Helical" evidence="1">
    <location>
        <begin position="524"/>
        <end position="545"/>
    </location>
</feature>